<keyword evidence="3" id="KW-1185">Reference proteome</keyword>
<proteinExistence type="predicted"/>
<dbReference type="Proteomes" id="UP001187682">
    <property type="component" value="Unassembled WGS sequence"/>
</dbReference>
<evidence type="ECO:0000313" key="2">
    <source>
        <dbReference type="EMBL" id="SPO00134.1"/>
    </source>
</evidence>
<comment type="caution">
    <text evidence="2">The sequence shown here is derived from an EMBL/GenBank/DDBJ whole genome shotgun (WGS) entry which is preliminary data.</text>
</comment>
<name>A0AAE8ST48_9PEZI</name>
<dbReference type="EMBL" id="ONZQ02000003">
    <property type="protein sequence ID" value="SPO00134.1"/>
    <property type="molecule type" value="Genomic_DNA"/>
</dbReference>
<reference evidence="2" key="1">
    <citation type="submission" date="2018-03" db="EMBL/GenBank/DDBJ databases">
        <authorList>
            <person name="Guldener U."/>
        </authorList>
    </citation>
    <scope>NUCLEOTIDE SEQUENCE</scope>
</reference>
<sequence>MTIPGILLFSGSFHLGLQRPFVKPPSAAYNGSISQVPPPKGPSPTITAGGG</sequence>
<evidence type="ECO:0000256" key="1">
    <source>
        <dbReference type="SAM" id="MobiDB-lite"/>
    </source>
</evidence>
<organism evidence="2 3">
    <name type="scientific">Cephalotrichum gorgonifer</name>
    <dbReference type="NCBI Taxonomy" id="2041049"/>
    <lineage>
        <taxon>Eukaryota</taxon>
        <taxon>Fungi</taxon>
        <taxon>Dikarya</taxon>
        <taxon>Ascomycota</taxon>
        <taxon>Pezizomycotina</taxon>
        <taxon>Sordariomycetes</taxon>
        <taxon>Hypocreomycetidae</taxon>
        <taxon>Microascales</taxon>
        <taxon>Microascaceae</taxon>
        <taxon>Cephalotrichum</taxon>
    </lineage>
</organism>
<feature type="region of interest" description="Disordered" evidence="1">
    <location>
        <begin position="30"/>
        <end position="51"/>
    </location>
</feature>
<evidence type="ECO:0000313" key="3">
    <source>
        <dbReference type="Proteomes" id="UP001187682"/>
    </source>
</evidence>
<protein>
    <submittedName>
        <fullName evidence="2">Uncharacterized protein</fullName>
    </submittedName>
</protein>
<gene>
    <name evidence="2" type="ORF">DNG_02985</name>
</gene>
<accession>A0AAE8ST48</accession>
<dbReference type="AlphaFoldDB" id="A0AAE8ST48"/>